<accession>A0A9X2MHF6</accession>
<organism evidence="2 3">
    <name type="scientific">Anaerosalibacter massiliensis</name>
    <dbReference type="NCBI Taxonomy" id="1347392"/>
    <lineage>
        <taxon>Bacteria</taxon>
        <taxon>Bacillati</taxon>
        <taxon>Bacillota</taxon>
        <taxon>Tissierellia</taxon>
        <taxon>Tissierellales</taxon>
        <taxon>Sporanaerobacteraceae</taxon>
        <taxon>Anaerosalibacter</taxon>
    </lineage>
</organism>
<dbReference type="EMBL" id="JANJZL010000003">
    <property type="protein sequence ID" value="MCR2043764.1"/>
    <property type="molecule type" value="Genomic_DNA"/>
</dbReference>
<dbReference type="GO" id="GO:0003677">
    <property type="term" value="F:DNA binding"/>
    <property type="evidence" value="ECO:0007669"/>
    <property type="project" value="InterPro"/>
</dbReference>
<dbReference type="GO" id="GO:0000150">
    <property type="term" value="F:DNA strand exchange activity"/>
    <property type="evidence" value="ECO:0007669"/>
    <property type="project" value="InterPro"/>
</dbReference>
<dbReference type="AlphaFoldDB" id="A0A9X2MHF6"/>
<feature type="domain" description="Recombinase" evidence="1">
    <location>
        <begin position="5"/>
        <end position="91"/>
    </location>
</feature>
<dbReference type="InterPro" id="IPR011109">
    <property type="entry name" value="DNA_bind_recombinase_dom"/>
</dbReference>
<evidence type="ECO:0000313" key="3">
    <source>
        <dbReference type="Proteomes" id="UP001142078"/>
    </source>
</evidence>
<protein>
    <submittedName>
        <fullName evidence="2">Recombinase family protein</fullName>
    </submittedName>
</protein>
<proteinExistence type="predicted"/>
<evidence type="ECO:0000259" key="1">
    <source>
        <dbReference type="PROSITE" id="PS51737"/>
    </source>
</evidence>
<dbReference type="Proteomes" id="UP001142078">
    <property type="component" value="Unassembled WGS sequence"/>
</dbReference>
<dbReference type="InterPro" id="IPR038109">
    <property type="entry name" value="DNA_bind_recomb_sf"/>
</dbReference>
<sequence>MPHVPYGYTIQDGKAVIDQLQAEQLKKLFKAYLSGLSLKDAAKKAGIVRYHATIANMLTNKRYLGDDYYPKIIDEDTFEKVEAEKLRRAQMLGRIWEHKPKENSIKKYQFAMPTPDELYDDPFKQAEYVYSLIESEAIDNDDE</sequence>
<reference evidence="2" key="1">
    <citation type="submission" date="2022-07" db="EMBL/GenBank/DDBJ databases">
        <title>Enhanced cultured diversity of the mouse gut microbiota enables custom-made synthetic communities.</title>
        <authorList>
            <person name="Afrizal A."/>
        </authorList>
    </citation>
    <scope>NUCLEOTIDE SEQUENCE</scope>
    <source>
        <strain evidence="2">DSM 29482</strain>
    </source>
</reference>
<evidence type="ECO:0000313" key="2">
    <source>
        <dbReference type="EMBL" id="MCR2043764.1"/>
    </source>
</evidence>
<dbReference type="PROSITE" id="PS51737">
    <property type="entry name" value="RECOMBINASE_DNA_BIND"/>
    <property type="match status" value="1"/>
</dbReference>
<dbReference type="Gene3D" id="3.90.1750.20">
    <property type="entry name" value="Putative Large Serine Recombinase, Chain B, Domain 2"/>
    <property type="match status" value="1"/>
</dbReference>
<dbReference type="RefSeq" id="WP_021401071.1">
    <property type="nucleotide sequence ID" value="NZ_CABKTM010000015.1"/>
</dbReference>
<dbReference type="OrthoDB" id="2188903at2"/>
<dbReference type="Pfam" id="PF07508">
    <property type="entry name" value="Recombinase"/>
    <property type="match status" value="1"/>
</dbReference>
<keyword evidence="3" id="KW-1185">Reference proteome</keyword>
<comment type="caution">
    <text evidence="2">The sequence shown here is derived from an EMBL/GenBank/DDBJ whole genome shotgun (WGS) entry which is preliminary data.</text>
</comment>
<gene>
    <name evidence="2" type="ORF">NSA23_06475</name>
</gene>
<name>A0A9X2MHF6_9FIRM</name>